<reference evidence="2" key="1">
    <citation type="submission" date="2020-07" db="EMBL/GenBank/DDBJ databases">
        <title>Clinical and genomic characterization of carbapenemase-producing Enterobacterales causing secondary infections during the COVID-19 crisis at a New York City hospital.</title>
        <authorList>
            <person name="Gomez-Simmonds A."/>
            <person name="Annavajhala M.K."/>
            <person name="Uhlemann A.-C."/>
        </authorList>
    </citation>
    <scope>NUCLEOTIDE SEQUENCE</scope>
    <source>
        <strain evidence="2">KP1826</strain>
    </source>
</reference>
<comment type="caution">
    <text evidence="2">The sequence shown here is derived from an EMBL/GenBank/DDBJ whole genome shotgun (WGS) entry which is preliminary data.</text>
</comment>
<dbReference type="AlphaFoldDB" id="A0A927E169"/>
<dbReference type="Pfam" id="PF02558">
    <property type="entry name" value="ApbA"/>
    <property type="match status" value="1"/>
</dbReference>
<dbReference type="EMBL" id="JACXSV010000009">
    <property type="protein sequence ID" value="MBD3722601.1"/>
    <property type="molecule type" value="Genomic_DNA"/>
</dbReference>
<protein>
    <recommendedName>
        <fullName evidence="1">Ketopantoate reductase N-terminal domain-containing protein</fullName>
    </recommendedName>
</protein>
<gene>
    <name evidence="2" type="ORF">IE978_17035</name>
</gene>
<dbReference type="InterPro" id="IPR036291">
    <property type="entry name" value="NAD(P)-bd_dom_sf"/>
</dbReference>
<evidence type="ECO:0000313" key="3">
    <source>
        <dbReference type="Proteomes" id="UP000598328"/>
    </source>
</evidence>
<evidence type="ECO:0000313" key="2">
    <source>
        <dbReference type="EMBL" id="MBD3722601.1"/>
    </source>
</evidence>
<dbReference type="Gene3D" id="3.40.50.720">
    <property type="entry name" value="NAD(P)-binding Rossmann-like Domain"/>
    <property type="match status" value="1"/>
</dbReference>
<evidence type="ECO:0000259" key="1">
    <source>
        <dbReference type="Pfam" id="PF02558"/>
    </source>
</evidence>
<dbReference type="Proteomes" id="UP000598328">
    <property type="component" value="Unassembled WGS sequence"/>
</dbReference>
<proteinExistence type="predicted"/>
<dbReference type="InterPro" id="IPR013332">
    <property type="entry name" value="KPR_N"/>
</dbReference>
<accession>A0A927E169</accession>
<feature type="domain" description="Ketopantoate reductase N-terminal" evidence="1">
    <location>
        <begin position="3"/>
        <end position="137"/>
    </location>
</feature>
<name>A0A927E169_KLEPN</name>
<dbReference type="SUPFAM" id="SSF51735">
    <property type="entry name" value="NAD(P)-binding Rossmann-fold domains"/>
    <property type="match status" value="1"/>
</dbReference>
<sequence>MKVTVLGCGALGQLWLTALYKQGHEVQGWLRVPQPFCSVNVIETDGSVFNESLTANDPDFSRQQRAADRHLKGPAGVECGKALAGILPDTTPILLVHNGMGTVEELRGVKQPLLLASTTQAARRDGNVIIHVARGHHAYRTGKKLRGDYSYLAEVLQSVLPDVAPGITISTRPSGASWRLTA</sequence>
<organism evidence="2 3">
    <name type="scientific">Klebsiella pneumoniae</name>
    <dbReference type="NCBI Taxonomy" id="573"/>
    <lineage>
        <taxon>Bacteria</taxon>
        <taxon>Pseudomonadati</taxon>
        <taxon>Pseudomonadota</taxon>
        <taxon>Gammaproteobacteria</taxon>
        <taxon>Enterobacterales</taxon>
        <taxon>Enterobacteriaceae</taxon>
        <taxon>Klebsiella/Raoultella group</taxon>
        <taxon>Klebsiella</taxon>
        <taxon>Klebsiella pneumoniae complex</taxon>
    </lineage>
</organism>